<feature type="region of interest" description="Disordered" evidence="1">
    <location>
        <begin position="125"/>
        <end position="165"/>
    </location>
</feature>
<evidence type="ECO:0000259" key="2">
    <source>
        <dbReference type="Pfam" id="PF14420"/>
    </source>
</evidence>
<evidence type="ECO:0000256" key="1">
    <source>
        <dbReference type="SAM" id="MobiDB-lite"/>
    </source>
</evidence>
<dbReference type="InterPro" id="IPR025676">
    <property type="entry name" value="Clr5_dom"/>
</dbReference>
<proteinExistence type="predicted"/>
<feature type="domain" description="Clr5" evidence="2">
    <location>
        <begin position="21"/>
        <end position="69"/>
    </location>
</feature>
<dbReference type="EMBL" id="JANBVN010000040">
    <property type="protein sequence ID" value="KAJ9158164.1"/>
    <property type="molecule type" value="Genomic_DNA"/>
</dbReference>
<dbReference type="Gene3D" id="1.25.40.10">
    <property type="entry name" value="Tetratricopeptide repeat domain"/>
    <property type="match status" value="1"/>
</dbReference>
<evidence type="ECO:0000313" key="3">
    <source>
        <dbReference type="EMBL" id="KAJ9158164.1"/>
    </source>
</evidence>
<dbReference type="PANTHER" id="PTHR38788:SF3">
    <property type="entry name" value="CLR5 DOMAIN-CONTAINING PROTEIN"/>
    <property type="match status" value="1"/>
</dbReference>
<organism evidence="3 4">
    <name type="scientific">Coniochaeta hoffmannii</name>
    <dbReference type="NCBI Taxonomy" id="91930"/>
    <lineage>
        <taxon>Eukaryota</taxon>
        <taxon>Fungi</taxon>
        <taxon>Dikarya</taxon>
        <taxon>Ascomycota</taxon>
        <taxon>Pezizomycotina</taxon>
        <taxon>Sordariomycetes</taxon>
        <taxon>Sordariomycetidae</taxon>
        <taxon>Coniochaetales</taxon>
        <taxon>Coniochaetaceae</taxon>
        <taxon>Coniochaeta</taxon>
    </lineage>
</organism>
<dbReference type="Proteomes" id="UP001174691">
    <property type="component" value="Unassembled WGS sequence"/>
</dbReference>
<dbReference type="Pfam" id="PF14420">
    <property type="entry name" value="Clr5"/>
    <property type="match status" value="1"/>
</dbReference>
<reference evidence="3" key="1">
    <citation type="submission" date="2022-07" db="EMBL/GenBank/DDBJ databases">
        <title>Fungi with potential for degradation of polypropylene.</title>
        <authorList>
            <person name="Gostincar C."/>
        </authorList>
    </citation>
    <scope>NUCLEOTIDE SEQUENCE</scope>
    <source>
        <strain evidence="3">EXF-13287</strain>
    </source>
</reference>
<feature type="compositionally biased region" description="Polar residues" evidence="1">
    <location>
        <begin position="129"/>
        <end position="138"/>
    </location>
</feature>
<sequence length="530" mass="59526">MPETASDVAAAAAATRKWAAEDDWERHKATITRLYESMTLAELKDYMEVNHGLSATNKMYKTRFKRWGLWKYTRAADIPQILKAKTERVAEQKPTEVYLNGKRVDLDKVERYLRRRGSIRKQVEAGTLFVQSPPSSNGVVARKRPPDRRGSTPASPASTVSLVSPISPTSPLYLSPPSTLRIPEDTYRAIRDYYDGCFSGRRWVSVSPVDERVFLSTEAGLHDGNKQLTEFHQRFKLAFRLLQAPAKTGPEGMKMTRVCFAELPDVLAGEDPTMLYCILDLVRRLRDAGMDFLAVQLLQYLDGLSAAPRRGSGGQRHAMAGIWRNLLLGLEELGPEQTRHCAQIAASRFGAHLGEHHIKTLEAKIWSVFLSDATVEEKEVFNRDLYRGMEALPTFDYRNLMVTCDYASFVRKRGRLDEAAGMVTRVLADPAKDAVLRSFPPMAYNFISVLAKIRIAQGRLAEAEVLLRDAIVIAEGTKMDDDSDLMDGLVYLENCLRAQGRDEEAEGVLARREAVVRESLERVGEKENAV</sequence>
<comment type="caution">
    <text evidence="3">The sequence shown here is derived from an EMBL/GenBank/DDBJ whole genome shotgun (WGS) entry which is preliminary data.</text>
</comment>
<name>A0AA38RVQ4_9PEZI</name>
<dbReference type="InterPro" id="IPR011990">
    <property type="entry name" value="TPR-like_helical_dom_sf"/>
</dbReference>
<accession>A0AA38RVQ4</accession>
<dbReference type="PANTHER" id="PTHR38788">
    <property type="entry name" value="CLR5 DOMAIN-CONTAINING PROTEIN"/>
    <property type="match status" value="1"/>
</dbReference>
<gene>
    <name evidence="3" type="ORF">NKR19_g3551</name>
</gene>
<keyword evidence="4" id="KW-1185">Reference proteome</keyword>
<dbReference type="SUPFAM" id="SSF48452">
    <property type="entry name" value="TPR-like"/>
    <property type="match status" value="1"/>
</dbReference>
<dbReference type="AlphaFoldDB" id="A0AA38RVQ4"/>
<protein>
    <recommendedName>
        <fullName evidence="2">Clr5 domain-containing protein</fullName>
    </recommendedName>
</protein>
<evidence type="ECO:0000313" key="4">
    <source>
        <dbReference type="Proteomes" id="UP001174691"/>
    </source>
</evidence>
<feature type="compositionally biased region" description="Polar residues" evidence="1">
    <location>
        <begin position="152"/>
        <end position="162"/>
    </location>
</feature>